<accession>A0A5F8G9X8</accession>
<dbReference type="Proteomes" id="UP000002280">
    <property type="component" value="Chromosome 3"/>
</dbReference>
<keyword evidence="2" id="KW-1185">Reference proteome</keyword>
<evidence type="ECO:0000313" key="2">
    <source>
        <dbReference type="Proteomes" id="UP000002280"/>
    </source>
</evidence>
<name>A0A5F8G9X8_MONDO</name>
<reference evidence="1 2" key="1">
    <citation type="journal article" date="2007" name="Nature">
        <title>Genome of the marsupial Monodelphis domestica reveals innovation in non-coding sequences.</title>
        <authorList>
            <person name="Mikkelsen T.S."/>
            <person name="Wakefield M.J."/>
            <person name="Aken B."/>
            <person name="Amemiya C.T."/>
            <person name="Chang J.L."/>
            <person name="Duke S."/>
            <person name="Garber M."/>
            <person name="Gentles A.J."/>
            <person name="Goodstadt L."/>
            <person name="Heger A."/>
            <person name="Jurka J."/>
            <person name="Kamal M."/>
            <person name="Mauceli E."/>
            <person name="Searle S.M."/>
            <person name="Sharpe T."/>
            <person name="Baker M.L."/>
            <person name="Batzer M.A."/>
            <person name="Benos P.V."/>
            <person name="Belov K."/>
            <person name="Clamp M."/>
            <person name="Cook A."/>
            <person name="Cuff J."/>
            <person name="Das R."/>
            <person name="Davidow L."/>
            <person name="Deakin J.E."/>
            <person name="Fazzari M.J."/>
            <person name="Glass J.L."/>
            <person name="Grabherr M."/>
            <person name="Greally J.M."/>
            <person name="Gu W."/>
            <person name="Hore T.A."/>
            <person name="Huttley G.A."/>
            <person name="Kleber M."/>
            <person name="Jirtle R.L."/>
            <person name="Koina E."/>
            <person name="Lee J.T."/>
            <person name="Mahony S."/>
            <person name="Marra M.A."/>
            <person name="Miller R.D."/>
            <person name="Nicholls R.D."/>
            <person name="Oda M."/>
            <person name="Papenfuss A.T."/>
            <person name="Parra Z.E."/>
            <person name="Pollock D.D."/>
            <person name="Ray D.A."/>
            <person name="Schein J.E."/>
            <person name="Speed T.P."/>
            <person name="Thompson K."/>
            <person name="VandeBerg J.L."/>
            <person name="Wade C.M."/>
            <person name="Walker J.A."/>
            <person name="Waters P.D."/>
            <person name="Webber C."/>
            <person name="Weidman J.R."/>
            <person name="Xie X."/>
            <person name="Zody M.C."/>
            <person name="Baldwin J."/>
            <person name="Abdouelleil A."/>
            <person name="Abdulkadir J."/>
            <person name="Abebe A."/>
            <person name="Abera B."/>
            <person name="Abreu J."/>
            <person name="Acer S.C."/>
            <person name="Aftuck L."/>
            <person name="Alexander A."/>
            <person name="An P."/>
            <person name="Anderson E."/>
            <person name="Anderson S."/>
            <person name="Arachi H."/>
            <person name="Azer M."/>
            <person name="Bachantsang P."/>
            <person name="Barry A."/>
            <person name="Bayul T."/>
            <person name="Berlin A."/>
            <person name="Bessette D."/>
            <person name="Bloom T."/>
            <person name="Bloom T."/>
            <person name="Boguslavskiy L."/>
            <person name="Bonnet C."/>
            <person name="Boukhgalter B."/>
            <person name="Bourzgui I."/>
            <person name="Brown A."/>
            <person name="Cahill P."/>
            <person name="Channer S."/>
            <person name="Cheshatsang Y."/>
            <person name="Chuda L."/>
            <person name="Citroen M."/>
            <person name="Collymore A."/>
            <person name="Cooke P."/>
            <person name="Costello M."/>
            <person name="D'Aco K."/>
            <person name="Daza R."/>
            <person name="De Haan G."/>
            <person name="DeGray S."/>
            <person name="DeMaso C."/>
            <person name="Dhargay N."/>
            <person name="Dooley K."/>
            <person name="Dooley E."/>
            <person name="Doricent M."/>
            <person name="Dorje P."/>
            <person name="Dorjee K."/>
            <person name="Dupes A."/>
            <person name="Elong R."/>
            <person name="Falk J."/>
            <person name="Farina A."/>
            <person name="Faro S."/>
            <person name="Ferguson D."/>
            <person name="Fisher S."/>
            <person name="Foley C.D."/>
            <person name="Franke A."/>
            <person name="Friedrich D."/>
            <person name="Gadbois L."/>
            <person name="Gearin G."/>
            <person name="Gearin C.R."/>
            <person name="Giannoukos G."/>
            <person name="Goode T."/>
            <person name="Graham J."/>
            <person name="Grandbois E."/>
            <person name="Grewal S."/>
            <person name="Gyaltsen K."/>
            <person name="Hafez N."/>
            <person name="Hagos B."/>
            <person name="Hall J."/>
            <person name="Henson C."/>
            <person name="Hollinger A."/>
            <person name="Honan T."/>
            <person name="Huard M.D."/>
            <person name="Hughes L."/>
            <person name="Hurhula B."/>
            <person name="Husby M.E."/>
            <person name="Kamat A."/>
            <person name="Kanga B."/>
            <person name="Kashin S."/>
            <person name="Khazanovich D."/>
            <person name="Kisner P."/>
            <person name="Lance K."/>
            <person name="Lara M."/>
            <person name="Lee W."/>
            <person name="Lennon N."/>
            <person name="Letendre F."/>
            <person name="LeVine R."/>
            <person name="Lipovsky A."/>
            <person name="Liu X."/>
            <person name="Liu J."/>
            <person name="Liu S."/>
            <person name="Lokyitsang T."/>
            <person name="Lokyitsang Y."/>
            <person name="Lubonja R."/>
            <person name="Lui A."/>
            <person name="MacDonald P."/>
            <person name="Magnisalis V."/>
            <person name="Maru K."/>
            <person name="Matthews C."/>
            <person name="McCusker W."/>
            <person name="McDonough S."/>
            <person name="Mehta T."/>
            <person name="Meldrim J."/>
            <person name="Meneus L."/>
            <person name="Mihai O."/>
            <person name="Mihalev A."/>
            <person name="Mihova T."/>
            <person name="Mittelman R."/>
            <person name="Mlenga V."/>
            <person name="Montmayeur A."/>
            <person name="Mulrain L."/>
            <person name="Navidi A."/>
            <person name="Naylor J."/>
            <person name="Negash T."/>
            <person name="Nguyen T."/>
            <person name="Nguyen N."/>
            <person name="Nicol R."/>
            <person name="Norbu C."/>
            <person name="Norbu N."/>
            <person name="Novod N."/>
            <person name="O'Neill B."/>
            <person name="Osman S."/>
            <person name="Markiewicz E."/>
            <person name="Oyono O.L."/>
            <person name="Patti C."/>
            <person name="Phunkhang P."/>
            <person name="Pierre F."/>
            <person name="Priest M."/>
            <person name="Raghuraman S."/>
            <person name="Rege F."/>
            <person name="Reyes R."/>
            <person name="Rise C."/>
            <person name="Rogov P."/>
            <person name="Ross K."/>
            <person name="Ryan E."/>
            <person name="Settipalli S."/>
            <person name="Shea T."/>
            <person name="Sherpa N."/>
            <person name="Shi L."/>
            <person name="Shih D."/>
            <person name="Sparrow T."/>
            <person name="Spaulding J."/>
            <person name="Stalker J."/>
            <person name="Stange-Thomann N."/>
            <person name="Stavropoulos S."/>
            <person name="Stone C."/>
            <person name="Strader C."/>
            <person name="Tesfaye S."/>
            <person name="Thomson T."/>
            <person name="Thoulutsang Y."/>
            <person name="Thoulutsang D."/>
            <person name="Topham K."/>
            <person name="Topping I."/>
            <person name="Tsamla T."/>
            <person name="Vassiliev H."/>
            <person name="Vo A."/>
            <person name="Wangchuk T."/>
            <person name="Wangdi T."/>
            <person name="Weiand M."/>
            <person name="Wilkinson J."/>
            <person name="Wilson A."/>
            <person name="Yadav S."/>
            <person name="Young G."/>
            <person name="Yu Q."/>
            <person name="Zembek L."/>
            <person name="Zhong D."/>
            <person name="Zimmer A."/>
            <person name="Zwirko Z."/>
            <person name="Jaffe D.B."/>
            <person name="Alvarez P."/>
            <person name="Brockman W."/>
            <person name="Butler J."/>
            <person name="Chin C."/>
            <person name="Gnerre S."/>
            <person name="MacCallum I."/>
            <person name="Graves J.A."/>
            <person name="Ponting C.P."/>
            <person name="Breen M."/>
            <person name="Samollow P.B."/>
            <person name="Lander E.S."/>
            <person name="Lindblad-Toh K."/>
        </authorList>
    </citation>
    <scope>NUCLEOTIDE SEQUENCE [LARGE SCALE GENOMIC DNA]</scope>
</reference>
<sequence>MTCCNQYELANQKNTKKPCDSSQGKCQHDRIYSTALKQRDSEIMQQKKVCNEIRFVSYLTVSKSLPFKYVFVTQEA</sequence>
<protein>
    <submittedName>
        <fullName evidence="1">Uncharacterized protein</fullName>
    </submittedName>
</protein>
<dbReference type="Bgee" id="ENSMODG00000043497">
    <property type="expression patterns" value="Expressed in skeletal muscle tissue and 5 other cell types or tissues"/>
</dbReference>
<organism evidence="1 2">
    <name type="scientific">Monodelphis domestica</name>
    <name type="common">Gray short-tailed opossum</name>
    <dbReference type="NCBI Taxonomy" id="13616"/>
    <lineage>
        <taxon>Eukaryota</taxon>
        <taxon>Metazoa</taxon>
        <taxon>Chordata</taxon>
        <taxon>Craniata</taxon>
        <taxon>Vertebrata</taxon>
        <taxon>Euteleostomi</taxon>
        <taxon>Mammalia</taxon>
        <taxon>Metatheria</taxon>
        <taxon>Didelphimorphia</taxon>
        <taxon>Didelphidae</taxon>
        <taxon>Monodelphis</taxon>
    </lineage>
</organism>
<reference evidence="1" key="2">
    <citation type="submission" date="2025-08" db="UniProtKB">
        <authorList>
            <consortium name="Ensembl"/>
        </authorList>
    </citation>
    <scope>IDENTIFICATION</scope>
</reference>
<proteinExistence type="predicted"/>
<evidence type="ECO:0000313" key="1">
    <source>
        <dbReference type="Ensembl" id="ENSMODP00000044305.1"/>
    </source>
</evidence>
<reference evidence="1" key="3">
    <citation type="submission" date="2025-09" db="UniProtKB">
        <authorList>
            <consortium name="Ensembl"/>
        </authorList>
    </citation>
    <scope>IDENTIFICATION</scope>
</reference>
<dbReference type="InParanoid" id="A0A5F8G9X8"/>
<dbReference type="AlphaFoldDB" id="A0A5F8G9X8"/>
<dbReference type="Ensembl" id="ENSMODT00000070436.1">
    <property type="protein sequence ID" value="ENSMODP00000044305.1"/>
    <property type="gene ID" value="ENSMODG00000043497.1"/>
</dbReference>